<keyword evidence="2" id="KW-1185">Reference proteome</keyword>
<evidence type="ECO:0000313" key="1">
    <source>
        <dbReference type="EMBL" id="GKV42626.1"/>
    </source>
</evidence>
<name>A0AAV5M148_9ROSI</name>
<evidence type="ECO:0000313" key="2">
    <source>
        <dbReference type="Proteomes" id="UP001054252"/>
    </source>
</evidence>
<gene>
    <name evidence="1" type="ORF">SLEP1_g50009</name>
</gene>
<sequence length="61" mass="7067">MNLIYIDLGFEHCFAVDWVGRGWIGSALDRFSVATMGPRFLNEFQQQGIEEYHTPLLLIIH</sequence>
<dbReference type="EMBL" id="BPVZ01000160">
    <property type="protein sequence ID" value="GKV42626.1"/>
    <property type="molecule type" value="Genomic_DNA"/>
</dbReference>
<proteinExistence type="predicted"/>
<dbReference type="AlphaFoldDB" id="A0AAV5M148"/>
<accession>A0AAV5M148</accession>
<comment type="caution">
    <text evidence="1">The sequence shown here is derived from an EMBL/GenBank/DDBJ whole genome shotgun (WGS) entry which is preliminary data.</text>
</comment>
<dbReference type="Proteomes" id="UP001054252">
    <property type="component" value="Unassembled WGS sequence"/>
</dbReference>
<organism evidence="1 2">
    <name type="scientific">Rubroshorea leprosula</name>
    <dbReference type="NCBI Taxonomy" id="152421"/>
    <lineage>
        <taxon>Eukaryota</taxon>
        <taxon>Viridiplantae</taxon>
        <taxon>Streptophyta</taxon>
        <taxon>Embryophyta</taxon>
        <taxon>Tracheophyta</taxon>
        <taxon>Spermatophyta</taxon>
        <taxon>Magnoliopsida</taxon>
        <taxon>eudicotyledons</taxon>
        <taxon>Gunneridae</taxon>
        <taxon>Pentapetalae</taxon>
        <taxon>rosids</taxon>
        <taxon>malvids</taxon>
        <taxon>Malvales</taxon>
        <taxon>Dipterocarpaceae</taxon>
        <taxon>Rubroshorea</taxon>
    </lineage>
</organism>
<reference evidence="1 2" key="1">
    <citation type="journal article" date="2021" name="Commun. Biol.">
        <title>The genome of Shorea leprosula (Dipterocarpaceae) highlights the ecological relevance of drought in aseasonal tropical rainforests.</title>
        <authorList>
            <person name="Ng K.K.S."/>
            <person name="Kobayashi M.J."/>
            <person name="Fawcett J.A."/>
            <person name="Hatakeyama M."/>
            <person name="Paape T."/>
            <person name="Ng C.H."/>
            <person name="Ang C.C."/>
            <person name="Tnah L.H."/>
            <person name="Lee C.T."/>
            <person name="Nishiyama T."/>
            <person name="Sese J."/>
            <person name="O'Brien M.J."/>
            <person name="Copetti D."/>
            <person name="Mohd Noor M.I."/>
            <person name="Ong R.C."/>
            <person name="Putra M."/>
            <person name="Sireger I.Z."/>
            <person name="Indrioko S."/>
            <person name="Kosugi Y."/>
            <person name="Izuno A."/>
            <person name="Isagi Y."/>
            <person name="Lee S.L."/>
            <person name="Shimizu K.K."/>
        </authorList>
    </citation>
    <scope>NUCLEOTIDE SEQUENCE [LARGE SCALE GENOMIC DNA]</scope>
    <source>
        <strain evidence="1">214</strain>
    </source>
</reference>
<protein>
    <submittedName>
        <fullName evidence="1">Uncharacterized protein</fullName>
    </submittedName>
</protein>